<evidence type="ECO:0000256" key="6">
    <source>
        <dbReference type="ARBA" id="ARBA00022833"/>
    </source>
</evidence>
<feature type="domain" description="B box-type" evidence="10">
    <location>
        <begin position="1"/>
        <end position="47"/>
    </location>
</feature>
<keyword evidence="7 9" id="KW-0539">Nucleus</keyword>
<evidence type="ECO:0000256" key="9">
    <source>
        <dbReference type="PROSITE-ProRule" id="PRU00357"/>
    </source>
</evidence>
<dbReference type="Proteomes" id="UP000626092">
    <property type="component" value="Unassembled WGS sequence"/>
</dbReference>
<evidence type="ECO:0000256" key="4">
    <source>
        <dbReference type="ARBA" id="ARBA00022737"/>
    </source>
</evidence>
<sequence>MGHLCDFCGEQRSMVYCRSDAACLCLSCDLNVHSANALSRRHSRTLVCGRCNSQPSFVRCVEENISLCQNCDWLGHIGSTSASTHKKQTVNCYSGCPSAEELSTLWSFVLDEPSLGDATCEKGMSSMSINDKSLINCTEPLQSNDGQDVSVLIEANDMKNIEKLSVWTGSSSMPQLNIKPEAVDHPVGLTNSTSSKMRCPGTKAPSLNEIDEFYEDFNMDEVDLNIENYEDLFGVALNNPEPLFGNDGIDSLFGVEDMTGADMNCQGTCEAEGSSIGQGNIRQPACSNAASADSMLSFRTEPNLCFARKAHSSLSFSGLSVESSAGEYQETQDCGASSMLLMGEPPWGPLGPECSSFPSSRSDAVMRYKEKKKKRKFEKKVRYATRKARADVRKRVKGRFVKAGDAYDYDPLSQTRSC</sequence>
<comment type="subcellular location">
    <subcellularLocation>
        <location evidence="1 9">Nucleus</location>
    </subcellularLocation>
</comment>
<dbReference type="GO" id="GO:0005634">
    <property type="term" value="C:nucleus"/>
    <property type="evidence" value="ECO:0007669"/>
    <property type="project" value="UniProtKB-SubCell"/>
</dbReference>
<evidence type="ECO:0000256" key="3">
    <source>
        <dbReference type="ARBA" id="ARBA00022723"/>
    </source>
</evidence>
<dbReference type="PANTHER" id="PTHR31717:SF131">
    <property type="entry name" value="ZINC FINGER PROTEIN CONSTANS-LIKE 9"/>
    <property type="match status" value="1"/>
</dbReference>
<keyword evidence="5 8" id="KW-0863">Zinc-finger</keyword>
<organism evidence="12 13">
    <name type="scientific">Rhododendron simsii</name>
    <name type="common">Sims's rhododendron</name>
    <dbReference type="NCBI Taxonomy" id="118357"/>
    <lineage>
        <taxon>Eukaryota</taxon>
        <taxon>Viridiplantae</taxon>
        <taxon>Streptophyta</taxon>
        <taxon>Embryophyta</taxon>
        <taxon>Tracheophyta</taxon>
        <taxon>Spermatophyta</taxon>
        <taxon>Magnoliopsida</taxon>
        <taxon>eudicotyledons</taxon>
        <taxon>Gunneridae</taxon>
        <taxon>Pentapetalae</taxon>
        <taxon>asterids</taxon>
        <taxon>Ericales</taxon>
        <taxon>Ericaceae</taxon>
        <taxon>Ericoideae</taxon>
        <taxon>Rhodoreae</taxon>
        <taxon>Rhododendron</taxon>
    </lineage>
</organism>
<dbReference type="AlphaFoldDB" id="A0A834H0K2"/>
<dbReference type="OrthoDB" id="153872at2759"/>
<dbReference type="InterPro" id="IPR049808">
    <property type="entry name" value="CONSTANS-like_Bbox1"/>
</dbReference>
<evidence type="ECO:0000256" key="5">
    <source>
        <dbReference type="ARBA" id="ARBA00022771"/>
    </source>
</evidence>
<feature type="domain" description="CCT" evidence="11">
    <location>
        <begin position="361"/>
        <end position="403"/>
    </location>
</feature>
<protein>
    <submittedName>
        <fullName evidence="12">Uncharacterized protein</fullName>
    </submittedName>
</protein>
<evidence type="ECO:0000313" key="12">
    <source>
        <dbReference type="EMBL" id="KAF7145297.1"/>
    </source>
</evidence>
<dbReference type="Pfam" id="PF06203">
    <property type="entry name" value="CCT"/>
    <property type="match status" value="1"/>
</dbReference>
<dbReference type="SMART" id="SM00336">
    <property type="entry name" value="BBOX"/>
    <property type="match status" value="1"/>
</dbReference>
<dbReference type="EMBL" id="WJXA01000004">
    <property type="protein sequence ID" value="KAF7145297.1"/>
    <property type="molecule type" value="Genomic_DNA"/>
</dbReference>
<dbReference type="PROSITE" id="PS51017">
    <property type="entry name" value="CCT"/>
    <property type="match status" value="1"/>
</dbReference>
<evidence type="ECO:0000256" key="2">
    <source>
        <dbReference type="ARBA" id="ARBA00010024"/>
    </source>
</evidence>
<keyword evidence="3" id="KW-0479">Metal-binding</keyword>
<reference evidence="12" key="1">
    <citation type="submission" date="2019-11" db="EMBL/GenBank/DDBJ databases">
        <authorList>
            <person name="Liu Y."/>
            <person name="Hou J."/>
            <person name="Li T.-Q."/>
            <person name="Guan C.-H."/>
            <person name="Wu X."/>
            <person name="Wu H.-Z."/>
            <person name="Ling F."/>
            <person name="Zhang R."/>
            <person name="Shi X.-G."/>
            <person name="Ren J.-P."/>
            <person name="Chen E.-F."/>
            <person name="Sun J.-M."/>
        </authorList>
    </citation>
    <scope>NUCLEOTIDE SEQUENCE</scope>
    <source>
        <strain evidence="12">Adult_tree_wgs_1</strain>
        <tissue evidence="12">Leaves</tissue>
    </source>
</reference>
<accession>A0A834H0K2</accession>
<comment type="similarity">
    <text evidence="2">Belongs to the CONSTANS family.</text>
</comment>
<keyword evidence="6" id="KW-0862">Zinc</keyword>
<evidence type="ECO:0000256" key="1">
    <source>
        <dbReference type="ARBA" id="ARBA00004123"/>
    </source>
</evidence>
<keyword evidence="4" id="KW-0677">Repeat</keyword>
<evidence type="ECO:0000256" key="7">
    <source>
        <dbReference type="ARBA" id="ARBA00023242"/>
    </source>
</evidence>
<dbReference type="GO" id="GO:0006355">
    <property type="term" value="P:regulation of DNA-templated transcription"/>
    <property type="evidence" value="ECO:0007669"/>
    <property type="project" value="UniProtKB-ARBA"/>
</dbReference>
<comment type="caution">
    <text evidence="12">The sequence shown here is derived from an EMBL/GenBank/DDBJ whole genome shotgun (WGS) entry which is preliminary data.</text>
</comment>
<gene>
    <name evidence="12" type="ORF">RHSIM_Rhsim04G0031200</name>
</gene>
<proteinExistence type="inferred from homology"/>
<evidence type="ECO:0000256" key="8">
    <source>
        <dbReference type="PROSITE-ProRule" id="PRU00024"/>
    </source>
</evidence>
<evidence type="ECO:0000259" key="11">
    <source>
        <dbReference type="PROSITE" id="PS51017"/>
    </source>
</evidence>
<dbReference type="PROSITE" id="PS50119">
    <property type="entry name" value="ZF_BBOX"/>
    <property type="match status" value="1"/>
</dbReference>
<evidence type="ECO:0000259" key="10">
    <source>
        <dbReference type="PROSITE" id="PS50119"/>
    </source>
</evidence>
<evidence type="ECO:0000313" key="13">
    <source>
        <dbReference type="Proteomes" id="UP000626092"/>
    </source>
</evidence>
<dbReference type="InterPro" id="IPR000315">
    <property type="entry name" value="Znf_B-box"/>
</dbReference>
<dbReference type="CDD" id="cd19821">
    <property type="entry name" value="Bbox1_BBX-like"/>
    <property type="match status" value="1"/>
</dbReference>
<name>A0A834H0K2_RHOSS</name>
<dbReference type="GO" id="GO:0008270">
    <property type="term" value="F:zinc ion binding"/>
    <property type="evidence" value="ECO:0007669"/>
    <property type="project" value="UniProtKB-KW"/>
</dbReference>
<dbReference type="PANTHER" id="PTHR31717">
    <property type="entry name" value="ZINC FINGER PROTEIN CONSTANS-LIKE 10"/>
    <property type="match status" value="1"/>
</dbReference>
<dbReference type="InterPro" id="IPR010402">
    <property type="entry name" value="CCT_domain"/>
</dbReference>
<keyword evidence="13" id="KW-1185">Reference proteome</keyword>